<keyword evidence="8" id="KW-1185">Reference proteome</keyword>
<evidence type="ECO:0000256" key="2">
    <source>
        <dbReference type="ARBA" id="ARBA00005988"/>
    </source>
</evidence>
<evidence type="ECO:0000256" key="5">
    <source>
        <dbReference type="PROSITE-ProRule" id="PRU01379"/>
    </source>
</evidence>
<comment type="similarity">
    <text evidence="2 5">Belongs to the peptidase M14 family.</text>
</comment>
<dbReference type="SMART" id="SM00631">
    <property type="entry name" value="Zn_pept"/>
    <property type="match status" value="1"/>
</dbReference>
<dbReference type="PROSITE" id="PS52035">
    <property type="entry name" value="PEPTIDASE_M14"/>
    <property type="match status" value="1"/>
</dbReference>
<protein>
    <recommendedName>
        <fullName evidence="6">Peptidase M14 domain-containing protein</fullName>
    </recommendedName>
</protein>
<dbReference type="PRINTS" id="PR00765">
    <property type="entry name" value="CRBOXYPTASEA"/>
</dbReference>
<dbReference type="AlphaFoldDB" id="A0A8T2R5D5"/>
<sequence length="278" mass="31930">MGTEPYLSMFSVTVVLFLPLFFDFCFGRNVDFLSNNLDVLASKDTVLKINKQNSQFFYRNNKELDEYLKLLAEKCKSIMRLYSIGTSILGYPLWVLEISDKPGEREAEPGFKYVGNLHGDEPVGRELLLLLGTWICDNYMEDPLATYIVRGVHLHLLPSMNPDGFDRRSRNNAHNIDLNRDFPDQFLHHNDNEDSCQPETKAIMNWTRKNKFVASASLHGGAMVANYPWDGTSDGRTKYSRCDDDKTFQYLAEIYSRSHPYMHQSVEFPNGITNGAAW</sequence>
<reference evidence="7" key="1">
    <citation type="submission" date="2021-08" db="EMBL/GenBank/DDBJ databases">
        <title>WGS assembly of Ceratopteris richardii.</title>
        <authorList>
            <person name="Marchant D.B."/>
            <person name="Chen G."/>
            <person name="Jenkins J."/>
            <person name="Shu S."/>
            <person name="Leebens-Mack J."/>
            <person name="Grimwood J."/>
            <person name="Schmutz J."/>
            <person name="Soltis P."/>
            <person name="Soltis D."/>
            <person name="Chen Z.-H."/>
        </authorList>
    </citation>
    <scope>NUCLEOTIDE SEQUENCE</scope>
    <source>
        <strain evidence="7">Whitten #5841</strain>
        <tissue evidence="7">Leaf</tissue>
    </source>
</reference>
<dbReference type="OMA" id="FRYMATI"/>
<gene>
    <name evidence="7" type="ORF">KP509_30G062100</name>
</gene>
<evidence type="ECO:0000259" key="6">
    <source>
        <dbReference type="PROSITE" id="PS52035"/>
    </source>
</evidence>
<dbReference type="InterPro" id="IPR057247">
    <property type="entry name" value="CARBOXYPEPT_ZN_2"/>
</dbReference>
<dbReference type="Pfam" id="PF00246">
    <property type="entry name" value="Peptidase_M14"/>
    <property type="match status" value="1"/>
</dbReference>
<comment type="caution">
    <text evidence="7">The sequence shown here is derived from an EMBL/GenBank/DDBJ whole genome shotgun (WGS) entry which is preliminary data.</text>
</comment>
<dbReference type="GO" id="GO:0005615">
    <property type="term" value="C:extracellular space"/>
    <property type="evidence" value="ECO:0007669"/>
    <property type="project" value="TreeGrafter"/>
</dbReference>
<dbReference type="SUPFAM" id="SSF53187">
    <property type="entry name" value="Zn-dependent exopeptidases"/>
    <property type="match status" value="1"/>
</dbReference>
<dbReference type="GO" id="GO:0008270">
    <property type="term" value="F:zinc ion binding"/>
    <property type="evidence" value="ECO:0007669"/>
    <property type="project" value="InterPro"/>
</dbReference>
<dbReference type="PROSITE" id="PS00132">
    <property type="entry name" value="CARBOXYPEPT_ZN_1"/>
    <property type="match status" value="1"/>
</dbReference>
<accession>A0A8T2R5D5</accession>
<keyword evidence="4" id="KW-0862">Zinc</keyword>
<dbReference type="Gene3D" id="3.40.630.10">
    <property type="entry name" value="Zn peptidases"/>
    <property type="match status" value="1"/>
</dbReference>
<dbReference type="GO" id="GO:0016485">
    <property type="term" value="P:protein processing"/>
    <property type="evidence" value="ECO:0007669"/>
    <property type="project" value="TreeGrafter"/>
</dbReference>
<dbReference type="Proteomes" id="UP000825935">
    <property type="component" value="Chromosome 30"/>
</dbReference>
<dbReference type="InterPro" id="IPR057246">
    <property type="entry name" value="CARBOXYPEPT_ZN_1"/>
</dbReference>
<dbReference type="InterPro" id="IPR000834">
    <property type="entry name" value="Peptidase_M14"/>
</dbReference>
<comment type="cofactor">
    <cofactor evidence="1">
        <name>Zn(2+)</name>
        <dbReference type="ChEBI" id="CHEBI:29105"/>
    </cofactor>
</comment>
<dbReference type="InterPro" id="IPR050753">
    <property type="entry name" value="Peptidase_M14_domain"/>
</dbReference>
<dbReference type="PROSITE" id="PS00133">
    <property type="entry name" value="CARBOXYPEPT_ZN_2"/>
    <property type="match status" value="1"/>
</dbReference>
<evidence type="ECO:0000313" key="8">
    <source>
        <dbReference type="Proteomes" id="UP000825935"/>
    </source>
</evidence>
<dbReference type="EMBL" id="CM035435">
    <property type="protein sequence ID" value="KAH7290753.1"/>
    <property type="molecule type" value="Genomic_DNA"/>
</dbReference>
<name>A0A8T2R5D5_CERRI</name>
<evidence type="ECO:0000256" key="4">
    <source>
        <dbReference type="ARBA" id="ARBA00022833"/>
    </source>
</evidence>
<evidence type="ECO:0000256" key="1">
    <source>
        <dbReference type="ARBA" id="ARBA00001947"/>
    </source>
</evidence>
<dbReference type="GO" id="GO:0004181">
    <property type="term" value="F:metallocarboxypeptidase activity"/>
    <property type="evidence" value="ECO:0007669"/>
    <property type="project" value="InterPro"/>
</dbReference>
<organism evidence="7 8">
    <name type="scientific">Ceratopteris richardii</name>
    <name type="common">Triangle waterfern</name>
    <dbReference type="NCBI Taxonomy" id="49495"/>
    <lineage>
        <taxon>Eukaryota</taxon>
        <taxon>Viridiplantae</taxon>
        <taxon>Streptophyta</taxon>
        <taxon>Embryophyta</taxon>
        <taxon>Tracheophyta</taxon>
        <taxon>Polypodiopsida</taxon>
        <taxon>Polypodiidae</taxon>
        <taxon>Polypodiales</taxon>
        <taxon>Pteridineae</taxon>
        <taxon>Pteridaceae</taxon>
        <taxon>Parkerioideae</taxon>
        <taxon>Ceratopteris</taxon>
    </lineage>
</organism>
<dbReference type="GO" id="GO:0006518">
    <property type="term" value="P:peptide metabolic process"/>
    <property type="evidence" value="ECO:0007669"/>
    <property type="project" value="TreeGrafter"/>
</dbReference>
<dbReference type="PANTHER" id="PTHR11532:SF57">
    <property type="entry name" value="CARBOXYPEPTIDASE D, B"/>
    <property type="match status" value="1"/>
</dbReference>
<proteinExistence type="inferred from homology"/>
<feature type="domain" description="Peptidase M14" evidence="6">
    <location>
        <begin position="57"/>
        <end position="278"/>
    </location>
</feature>
<evidence type="ECO:0000313" key="7">
    <source>
        <dbReference type="EMBL" id="KAH7290753.1"/>
    </source>
</evidence>
<evidence type="ECO:0000256" key="3">
    <source>
        <dbReference type="ARBA" id="ARBA00022723"/>
    </source>
</evidence>
<dbReference type="OrthoDB" id="10249045at2759"/>
<keyword evidence="3" id="KW-0479">Metal-binding</keyword>
<comment type="caution">
    <text evidence="5">Lacks conserved residue(s) required for the propagation of feature annotation.</text>
</comment>
<dbReference type="PANTHER" id="PTHR11532">
    <property type="entry name" value="PROTEASE M14 CARBOXYPEPTIDASE"/>
    <property type="match status" value="1"/>
</dbReference>